<dbReference type="RefSeq" id="YP_010668023.1">
    <property type="nucleotide sequence ID" value="NC_070952.1"/>
</dbReference>
<dbReference type="KEGG" id="vg:77944147"/>
<sequence>MSINLNTLRIATQVRELLLQGVTLKNTFKGMEETWLSLYDTDKRCLIVEQHATKVKFQLVSTYAIKLIRYINSIVGLDLVPLAQQDPETRTWKNDAVVLNIGGNKVKSHEHMFRAMLLNLFGISEDIIAIAFEPTAENIRTYVKKTYDIDLGDTEGLTSELTIEEAEEALQTYLADPTKAYRLY</sequence>
<dbReference type="EMBL" id="MZ501267">
    <property type="protein sequence ID" value="QZA70742.1"/>
    <property type="molecule type" value="Genomic_DNA"/>
</dbReference>
<proteinExistence type="predicted"/>
<reference evidence="1" key="1">
    <citation type="submission" date="2021-07" db="EMBL/GenBank/DDBJ databases">
        <authorList>
            <person name="Roth S.J."/>
            <person name="Krukonis G.P."/>
            <person name="Delesalle V.A."/>
        </authorList>
    </citation>
    <scope>NUCLEOTIDE SEQUENCE</scope>
</reference>
<protein>
    <submittedName>
        <fullName evidence="1">Uncharacterized protein</fullName>
    </submittedName>
</protein>
<dbReference type="GeneID" id="77944147"/>
<gene>
    <name evidence="1" type="primary">269</name>
    <name evidence="1" type="ORF">AH04_269</name>
</gene>
<organism evidence="1 2">
    <name type="scientific">Erwinia phage AH04</name>
    <dbReference type="NCBI Taxonomy" id="2869569"/>
    <lineage>
        <taxon>Viruses</taxon>
        <taxon>Duplodnaviria</taxon>
        <taxon>Heunggongvirae</taxon>
        <taxon>Uroviricota</taxon>
        <taxon>Caudoviricetes</taxon>
        <taxon>Chimalliviridae</taxon>
        <taxon>Meadowvirus</taxon>
        <taxon>Meadowvirus AH04</taxon>
    </lineage>
</organism>
<evidence type="ECO:0000313" key="2">
    <source>
        <dbReference type="Proteomes" id="UP000827517"/>
    </source>
</evidence>
<name>A0AAE8BUY4_9CAUD</name>
<keyword evidence="2" id="KW-1185">Reference proteome</keyword>
<evidence type="ECO:0000313" key="1">
    <source>
        <dbReference type="EMBL" id="QZA70742.1"/>
    </source>
</evidence>
<accession>A0AAE8BUY4</accession>
<dbReference type="Proteomes" id="UP000827517">
    <property type="component" value="Segment"/>
</dbReference>